<feature type="region of interest" description="Disordered" evidence="1">
    <location>
        <begin position="99"/>
        <end position="187"/>
    </location>
</feature>
<dbReference type="EMBL" id="OZ019904">
    <property type="protein sequence ID" value="CAK9199629.1"/>
    <property type="molecule type" value="Genomic_DNA"/>
</dbReference>
<feature type="domain" description="Myb/SANT-like DNA-binding" evidence="2">
    <location>
        <begin position="251"/>
        <end position="350"/>
    </location>
</feature>
<dbReference type="Pfam" id="PF13837">
    <property type="entry name" value="Myb_DNA-bind_4"/>
    <property type="match status" value="1"/>
</dbReference>
<dbReference type="InterPro" id="IPR044823">
    <property type="entry name" value="ASIL1/2-like"/>
</dbReference>
<dbReference type="Proteomes" id="UP001497512">
    <property type="component" value="Chromosome 12"/>
</dbReference>
<evidence type="ECO:0000256" key="1">
    <source>
        <dbReference type="SAM" id="MobiDB-lite"/>
    </source>
</evidence>
<feature type="compositionally biased region" description="Basic and acidic residues" evidence="1">
    <location>
        <begin position="132"/>
        <end position="161"/>
    </location>
</feature>
<dbReference type="Gene3D" id="1.10.10.60">
    <property type="entry name" value="Homeodomain-like"/>
    <property type="match status" value="1"/>
</dbReference>
<reference evidence="3" key="1">
    <citation type="submission" date="2024-02" db="EMBL/GenBank/DDBJ databases">
        <authorList>
            <consortium name="ELIXIR-Norway"/>
            <consortium name="Elixir Norway"/>
        </authorList>
    </citation>
    <scope>NUCLEOTIDE SEQUENCE</scope>
</reference>
<gene>
    <name evidence="3" type="ORF">CSSPTR1EN2_LOCUS5032</name>
</gene>
<evidence type="ECO:0000313" key="3">
    <source>
        <dbReference type="EMBL" id="CAK9199629.1"/>
    </source>
</evidence>
<name>A0ABP0TLJ0_9BRYO</name>
<feature type="region of interest" description="Disordered" evidence="1">
    <location>
        <begin position="209"/>
        <end position="255"/>
    </location>
</feature>
<proteinExistence type="predicted"/>
<keyword evidence="4" id="KW-1185">Reference proteome</keyword>
<organism evidence="3 4">
    <name type="scientific">Sphagnum troendelagicum</name>
    <dbReference type="NCBI Taxonomy" id="128251"/>
    <lineage>
        <taxon>Eukaryota</taxon>
        <taxon>Viridiplantae</taxon>
        <taxon>Streptophyta</taxon>
        <taxon>Embryophyta</taxon>
        <taxon>Bryophyta</taxon>
        <taxon>Sphagnophytina</taxon>
        <taxon>Sphagnopsida</taxon>
        <taxon>Sphagnales</taxon>
        <taxon>Sphagnaceae</taxon>
        <taxon>Sphagnum</taxon>
    </lineage>
</organism>
<protein>
    <recommendedName>
        <fullName evidence="2">Myb/SANT-like DNA-binding domain-containing protein</fullName>
    </recommendedName>
</protein>
<evidence type="ECO:0000259" key="2">
    <source>
        <dbReference type="Pfam" id="PF13837"/>
    </source>
</evidence>
<dbReference type="PANTHER" id="PTHR31307">
    <property type="entry name" value="TRIHELIX TRANSCRIPTION FACTOR ASIL2"/>
    <property type="match status" value="1"/>
</dbReference>
<feature type="compositionally biased region" description="Basic residues" evidence="1">
    <location>
        <begin position="113"/>
        <end position="131"/>
    </location>
</feature>
<dbReference type="PANTHER" id="PTHR31307:SF45">
    <property type="entry name" value="OS09G0558200 PROTEIN"/>
    <property type="match status" value="1"/>
</dbReference>
<sequence>MRMMMHSIVVDHMDGTSSDSHHHVVLGRMEMGRPDGLRRLLQEEEDDGHHHHHHHHQDDDNRILYGQKVIVHEEENGDVVEEEEQEEDVVVVVEDEGGSAGRTAAGAGDGVLNHHHHHHHHHHINNVHKLQHHDDYQEHQQGENHRNRNGGGEEEHHHLQEQHNNNSNNCDVGYGVGGPHHHIQHGGGEAKLAELGSDMLRVDAKLVEGGRDRPASDDGDVGTSPPPPGGGGGGEKSGGRGRRTSKEPPIEWSEGETTMLLQAFGDKYRALDRGNFTSKIWADIAARVNAYGMTTVMDDGTLAEGPPKTQEQCRIKVDNLKKRYKVEREKKRVSGCAISKWPFFDAIEELIGSNPRLMRGGGATAGIGGGGGMDPPNVLALENGAQPLAIRSSVVEEGERIYYLEASGGGGEGDQTSETVPKVSPILMRGGKRKRTLKDIERDNANAASLRALFEGYNIPSNIIDAMVQEDLDENTLINTKDITALIDQLRIKHQLQIKLGPAERIKQAIEETREKRQTLS</sequence>
<evidence type="ECO:0000313" key="4">
    <source>
        <dbReference type="Proteomes" id="UP001497512"/>
    </source>
</evidence>
<accession>A0ABP0TLJ0</accession>
<dbReference type="InterPro" id="IPR044822">
    <property type="entry name" value="Myb_DNA-bind_4"/>
</dbReference>